<dbReference type="AlphaFoldDB" id="C0Q985"/>
<gene>
    <name evidence="17" type="primary">mrdA</name>
    <name evidence="17" type="ordered locus">HRM2_35240</name>
</gene>
<dbReference type="HOGENOM" id="CLU_009289_1_2_7"/>
<feature type="transmembrane region" description="Helical" evidence="14">
    <location>
        <begin position="12"/>
        <end position="33"/>
    </location>
</feature>
<dbReference type="GO" id="GO:0008360">
    <property type="term" value="P:regulation of cell shape"/>
    <property type="evidence" value="ECO:0007669"/>
    <property type="project" value="UniProtKB-KW"/>
</dbReference>
<evidence type="ECO:0000259" key="15">
    <source>
        <dbReference type="Pfam" id="PF00905"/>
    </source>
</evidence>
<comment type="subcellular location">
    <subcellularLocation>
        <location evidence="2">Cell membrane</location>
    </subcellularLocation>
    <subcellularLocation>
        <location evidence="1">Membrane</location>
        <topology evidence="1">Single-pass membrane protein</topology>
    </subcellularLocation>
</comment>
<dbReference type="GO" id="GO:0005886">
    <property type="term" value="C:plasma membrane"/>
    <property type="evidence" value="ECO:0007669"/>
    <property type="project" value="UniProtKB-SubCell"/>
</dbReference>
<dbReference type="EMBL" id="CP001087">
    <property type="protein sequence ID" value="ACN16590.1"/>
    <property type="molecule type" value="Genomic_DNA"/>
</dbReference>
<evidence type="ECO:0000256" key="8">
    <source>
        <dbReference type="ARBA" id="ARBA00022801"/>
    </source>
</evidence>
<dbReference type="FunFam" id="3.40.710.10:FF:000024">
    <property type="entry name" value="Penicillin-binding protein 2"/>
    <property type="match status" value="1"/>
</dbReference>
<evidence type="ECO:0000256" key="5">
    <source>
        <dbReference type="ARBA" id="ARBA00022645"/>
    </source>
</evidence>
<dbReference type="NCBIfam" id="TIGR03423">
    <property type="entry name" value="pbp2_mrdA"/>
    <property type="match status" value="1"/>
</dbReference>
<evidence type="ECO:0000313" key="17">
    <source>
        <dbReference type="EMBL" id="ACN16590.1"/>
    </source>
</evidence>
<evidence type="ECO:0000256" key="4">
    <source>
        <dbReference type="ARBA" id="ARBA00022519"/>
    </source>
</evidence>
<sequence length="617" mass="67774">MKGCDRDWLKRRLMGGALFMLIAFAVLGARLFYLQVIQGEDFRRLSKNNCIRLKSVEASRGLIYDRNGVLLVDNRPSFDLSIVPKDAVPVDQTLEILSDFTQIPVVEMKARIDASKGLSKYTPILLEKGITRDQLAVVEAHSFDLPGVLVSVEPRRNYIFNKSSAHLLGYLGQINCDELETGKYPGVRGGDSIGRSGAEKVFEDHLRGQRGGRQVEVDASGRLVRVINTVDSVPGKNIFLTIDNKLQQIAENMLQDKAGAVVAMDPSNGDILVMASSPSFDQNDFIGGISSKKWKKLLADPDRPMSNKCIQGEYPPASTYKILTAIAGLEEGVVDLNTRHYCSGQYKFGNRIYRCWKRWGHGELDLLGAIEKSCDIYFYKVGEALGVDTLAQYANGCGLGKVTGIELEHERPGLIPTSVWKKRRYGVAWQPGETLSIAIGQGFDLVTPLQMAVFTAAIGNGGTLYRPRILKAIKTTDNEIIEIKKPEITGGLPAGKKTLDIVRKGLLDVVQGDRGTARGIRIKGVEIAGKTGTAQVFSLKKKDRDNDGQLDYRLRDHAWFVCYAPAENPMIALSILIEHGEHGSSTAAPVAGAIVRAYLEEKGIIETTKQAGEEDHV</sequence>
<dbReference type="InterPro" id="IPR017790">
    <property type="entry name" value="Penicillin-binding_protein_2"/>
</dbReference>
<dbReference type="GO" id="GO:0071972">
    <property type="term" value="F:peptidoglycan L,D-transpeptidase activity"/>
    <property type="evidence" value="ECO:0007669"/>
    <property type="project" value="TreeGrafter"/>
</dbReference>
<keyword evidence="18" id="KW-1185">Reference proteome</keyword>
<dbReference type="Pfam" id="PF00905">
    <property type="entry name" value="Transpeptidase"/>
    <property type="match status" value="1"/>
</dbReference>
<keyword evidence="4" id="KW-0997">Cell inner membrane</keyword>
<dbReference type="RefSeq" id="WP_015905340.1">
    <property type="nucleotide sequence ID" value="NC_012108.1"/>
</dbReference>
<keyword evidence="9" id="KW-0133">Cell shape</keyword>
<evidence type="ECO:0000313" key="18">
    <source>
        <dbReference type="Proteomes" id="UP000000442"/>
    </source>
</evidence>
<keyword evidence="13" id="KW-0961">Cell wall biogenesis/degradation</keyword>
<evidence type="ECO:0000256" key="3">
    <source>
        <dbReference type="ARBA" id="ARBA00022475"/>
    </source>
</evidence>
<dbReference type="GO" id="GO:0009252">
    <property type="term" value="P:peptidoglycan biosynthetic process"/>
    <property type="evidence" value="ECO:0007669"/>
    <property type="project" value="UniProtKB-KW"/>
</dbReference>
<dbReference type="InterPro" id="IPR050515">
    <property type="entry name" value="Beta-lactam/transpept"/>
</dbReference>
<keyword evidence="6" id="KW-0645">Protease</keyword>
<dbReference type="GO" id="GO:0006508">
    <property type="term" value="P:proteolysis"/>
    <property type="evidence" value="ECO:0007669"/>
    <property type="project" value="UniProtKB-KW"/>
</dbReference>
<organism evidence="17 18">
    <name type="scientific">Desulforapulum autotrophicum (strain ATCC 43914 / DSM 3382 / VKM B-1955 / HRM2)</name>
    <name type="common">Desulfobacterium autotrophicum</name>
    <dbReference type="NCBI Taxonomy" id="177437"/>
    <lineage>
        <taxon>Bacteria</taxon>
        <taxon>Pseudomonadati</taxon>
        <taxon>Thermodesulfobacteriota</taxon>
        <taxon>Desulfobacteria</taxon>
        <taxon>Desulfobacterales</taxon>
        <taxon>Desulfobacteraceae</taxon>
        <taxon>Desulforapulum</taxon>
    </lineage>
</organism>
<dbReference type="Gene3D" id="3.90.1310.10">
    <property type="entry name" value="Penicillin-binding protein 2a (Domain 2)"/>
    <property type="match status" value="1"/>
</dbReference>
<dbReference type="GO" id="GO:0008658">
    <property type="term" value="F:penicillin binding"/>
    <property type="evidence" value="ECO:0007669"/>
    <property type="project" value="InterPro"/>
</dbReference>
<dbReference type="PANTHER" id="PTHR30627:SF2">
    <property type="entry name" value="PEPTIDOGLYCAN D,D-TRANSPEPTIDASE MRDA"/>
    <property type="match status" value="1"/>
</dbReference>
<dbReference type="Proteomes" id="UP000000442">
    <property type="component" value="Chromosome"/>
</dbReference>
<evidence type="ECO:0000256" key="11">
    <source>
        <dbReference type="ARBA" id="ARBA00022989"/>
    </source>
</evidence>
<dbReference type="GO" id="GO:0071555">
    <property type="term" value="P:cell wall organization"/>
    <property type="evidence" value="ECO:0007669"/>
    <property type="project" value="UniProtKB-KW"/>
</dbReference>
<reference evidence="17 18" key="1">
    <citation type="journal article" date="2009" name="Environ. Microbiol.">
        <title>Genome sequence of Desulfobacterium autotrophicum HRM2, a marine sulfate reducer oxidizing organic carbon completely to carbon dioxide.</title>
        <authorList>
            <person name="Strittmatter A.W."/>
            <person name="Liesegang H."/>
            <person name="Rabus R."/>
            <person name="Decker I."/>
            <person name="Amann J."/>
            <person name="Andres S."/>
            <person name="Henne A."/>
            <person name="Fricke W.F."/>
            <person name="Martinez-Arias R."/>
            <person name="Bartels D."/>
            <person name="Goesmann A."/>
            <person name="Krause L."/>
            <person name="Puehler A."/>
            <person name="Klenk H.P."/>
            <person name="Richter M."/>
            <person name="Schuler M."/>
            <person name="Gloeckner F.O."/>
            <person name="Meyerdierks A."/>
            <person name="Gottschalk G."/>
            <person name="Amann R."/>
        </authorList>
    </citation>
    <scope>NUCLEOTIDE SEQUENCE [LARGE SCALE GENOMIC DNA]</scope>
    <source>
        <strain evidence="18">ATCC 43914 / DSM 3382 / HRM2</strain>
    </source>
</reference>
<evidence type="ECO:0000256" key="12">
    <source>
        <dbReference type="ARBA" id="ARBA00023136"/>
    </source>
</evidence>
<evidence type="ECO:0000256" key="7">
    <source>
        <dbReference type="ARBA" id="ARBA00022692"/>
    </source>
</evidence>
<evidence type="ECO:0000256" key="1">
    <source>
        <dbReference type="ARBA" id="ARBA00004167"/>
    </source>
</evidence>
<keyword evidence="3" id="KW-1003">Cell membrane</keyword>
<keyword evidence="11 14" id="KW-1133">Transmembrane helix</keyword>
<evidence type="ECO:0000256" key="9">
    <source>
        <dbReference type="ARBA" id="ARBA00022960"/>
    </source>
</evidence>
<dbReference type="InterPro" id="IPR005311">
    <property type="entry name" value="PBP_dimer"/>
</dbReference>
<dbReference type="SUPFAM" id="SSF56601">
    <property type="entry name" value="beta-lactamase/transpeptidase-like"/>
    <property type="match status" value="1"/>
</dbReference>
<keyword evidence="10" id="KW-0573">Peptidoglycan synthesis</keyword>
<dbReference type="OrthoDB" id="9766847at2"/>
<dbReference type="STRING" id="177437.HRM2_35240"/>
<keyword evidence="7 14" id="KW-0812">Transmembrane</keyword>
<dbReference type="eggNOG" id="COG0768">
    <property type="taxonomic scope" value="Bacteria"/>
</dbReference>
<dbReference type="KEGG" id="dat:HRM2_35240"/>
<dbReference type="InterPro" id="IPR012338">
    <property type="entry name" value="Beta-lactam/transpept-like"/>
</dbReference>
<protein>
    <submittedName>
        <fullName evidence="17">MrdA</fullName>
    </submittedName>
</protein>
<dbReference type="InterPro" id="IPR001460">
    <property type="entry name" value="PCN-bd_Tpept"/>
</dbReference>
<dbReference type="Gene3D" id="3.40.710.10">
    <property type="entry name" value="DD-peptidase/beta-lactamase superfamily"/>
    <property type="match status" value="1"/>
</dbReference>
<dbReference type="Gene3D" id="3.30.1390.30">
    <property type="entry name" value="Penicillin-binding protein 2a, domain 3"/>
    <property type="match status" value="1"/>
</dbReference>
<keyword evidence="12 14" id="KW-0472">Membrane</keyword>
<dbReference type="Pfam" id="PF03717">
    <property type="entry name" value="PBP_dimer"/>
    <property type="match status" value="1"/>
</dbReference>
<keyword evidence="5" id="KW-0121">Carboxypeptidase</keyword>
<dbReference type="GO" id="GO:0009002">
    <property type="term" value="F:serine-type D-Ala-D-Ala carboxypeptidase activity"/>
    <property type="evidence" value="ECO:0007669"/>
    <property type="project" value="InterPro"/>
</dbReference>
<accession>C0Q985</accession>
<evidence type="ECO:0000256" key="2">
    <source>
        <dbReference type="ARBA" id="ARBA00004236"/>
    </source>
</evidence>
<dbReference type="PANTHER" id="PTHR30627">
    <property type="entry name" value="PEPTIDOGLYCAN D,D-TRANSPEPTIDASE"/>
    <property type="match status" value="1"/>
</dbReference>
<feature type="domain" description="Penicillin-binding protein transpeptidase" evidence="15">
    <location>
        <begin position="259"/>
        <end position="595"/>
    </location>
</feature>
<dbReference type="InterPro" id="IPR036138">
    <property type="entry name" value="PBP_dimer_sf"/>
</dbReference>
<dbReference type="SUPFAM" id="SSF56519">
    <property type="entry name" value="Penicillin binding protein dimerisation domain"/>
    <property type="match status" value="1"/>
</dbReference>
<keyword evidence="8" id="KW-0378">Hydrolase</keyword>
<evidence type="ECO:0000256" key="14">
    <source>
        <dbReference type="SAM" id="Phobius"/>
    </source>
</evidence>
<evidence type="ECO:0000256" key="6">
    <source>
        <dbReference type="ARBA" id="ARBA00022670"/>
    </source>
</evidence>
<feature type="domain" description="Penicillin-binding protein dimerisation" evidence="16">
    <location>
        <begin position="56"/>
        <end position="226"/>
    </location>
</feature>
<evidence type="ECO:0000256" key="13">
    <source>
        <dbReference type="ARBA" id="ARBA00023316"/>
    </source>
</evidence>
<evidence type="ECO:0000256" key="10">
    <source>
        <dbReference type="ARBA" id="ARBA00022984"/>
    </source>
</evidence>
<name>C0Q985_DESAH</name>
<evidence type="ECO:0000259" key="16">
    <source>
        <dbReference type="Pfam" id="PF03717"/>
    </source>
</evidence>
<proteinExistence type="predicted"/>